<feature type="compositionally biased region" description="Basic and acidic residues" evidence="5">
    <location>
        <begin position="1353"/>
        <end position="1365"/>
    </location>
</feature>
<dbReference type="SUPFAM" id="SSF48371">
    <property type="entry name" value="ARM repeat"/>
    <property type="match status" value="1"/>
</dbReference>
<feature type="region of interest" description="Disordered" evidence="5">
    <location>
        <begin position="575"/>
        <end position="617"/>
    </location>
</feature>
<proteinExistence type="predicted"/>
<dbReference type="OrthoDB" id="27563at2759"/>
<comment type="pathway">
    <text evidence="2">Protein modification; protein ubiquitination.</text>
</comment>
<feature type="compositionally biased region" description="Low complexity" evidence="5">
    <location>
        <begin position="1549"/>
        <end position="1563"/>
    </location>
</feature>
<feature type="compositionally biased region" description="Low complexity" evidence="5">
    <location>
        <begin position="1581"/>
        <end position="1596"/>
    </location>
</feature>
<feature type="compositionally biased region" description="Basic residues" evidence="5">
    <location>
        <begin position="687"/>
        <end position="699"/>
    </location>
</feature>
<dbReference type="SMART" id="SM00667">
    <property type="entry name" value="LisH"/>
    <property type="match status" value="1"/>
</dbReference>
<comment type="subcellular location">
    <subcellularLocation>
        <location evidence="1">Nucleus</location>
    </subcellularLocation>
</comment>
<protein>
    <submittedName>
        <fullName evidence="6">Uncharacterized protein</fullName>
    </submittedName>
</protein>
<feature type="compositionally biased region" description="Basic and acidic residues" evidence="5">
    <location>
        <begin position="236"/>
        <end position="247"/>
    </location>
</feature>
<dbReference type="GO" id="GO:0080008">
    <property type="term" value="C:Cul4-RING E3 ubiquitin ligase complex"/>
    <property type="evidence" value="ECO:0007669"/>
    <property type="project" value="TreeGrafter"/>
</dbReference>
<feature type="compositionally biased region" description="Gly residues" evidence="5">
    <location>
        <begin position="1017"/>
        <end position="1027"/>
    </location>
</feature>
<dbReference type="GO" id="GO:0016567">
    <property type="term" value="P:protein ubiquitination"/>
    <property type="evidence" value="ECO:0007669"/>
    <property type="project" value="UniProtKB-UniPathway"/>
</dbReference>
<dbReference type="InterPro" id="IPR006594">
    <property type="entry name" value="LisH"/>
</dbReference>
<reference evidence="6 7" key="1">
    <citation type="journal article" date="2010" name="Nature">
        <title>The Ectocarpus genome and the independent evolution of multicellularity in brown algae.</title>
        <authorList>
            <person name="Cock J.M."/>
            <person name="Sterck L."/>
            <person name="Rouze P."/>
            <person name="Scornet D."/>
            <person name="Allen A.E."/>
            <person name="Amoutzias G."/>
            <person name="Anthouard V."/>
            <person name="Artiguenave F."/>
            <person name="Aury J.M."/>
            <person name="Badger J.H."/>
            <person name="Beszteri B."/>
            <person name="Billiau K."/>
            <person name="Bonnet E."/>
            <person name="Bothwell J.H."/>
            <person name="Bowler C."/>
            <person name="Boyen C."/>
            <person name="Brownlee C."/>
            <person name="Carrano C.J."/>
            <person name="Charrier B."/>
            <person name="Cho G.Y."/>
            <person name="Coelho S.M."/>
            <person name="Collen J."/>
            <person name="Corre E."/>
            <person name="Da Silva C."/>
            <person name="Delage L."/>
            <person name="Delaroque N."/>
            <person name="Dittami S.M."/>
            <person name="Doulbeau S."/>
            <person name="Elias M."/>
            <person name="Farnham G."/>
            <person name="Gachon C.M."/>
            <person name="Gschloessl B."/>
            <person name="Heesch S."/>
            <person name="Jabbari K."/>
            <person name="Jubin C."/>
            <person name="Kawai H."/>
            <person name="Kimura K."/>
            <person name="Kloareg B."/>
            <person name="Kupper F.C."/>
            <person name="Lang D."/>
            <person name="Le Bail A."/>
            <person name="Leblanc C."/>
            <person name="Lerouge P."/>
            <person name="Lohr M."/>
            <person name="Lopez P.J."/>
            <person name="Martens C."/>
            <person name="Maumus F."/>
            <person name="Michel G."/>
            <person name="Miranda-Saavedra D."/>
            <person name="Morales J."/>
            <person name="Moreau H."/>
            <person name="Motomura T."/>
            <person name="Nagasato C."/>
            <person name="Napoli C.A."/>
            <person name="Nelson D.R."/>
            <person name="Nyvall-Collen P."/>
            <person name="Peters A.F."/>
            <person name="Pommier C."/>
            <person name="Potin P."/>
            <person name="Poulain J."/>
            <person name="Quesneville H."/>
            <person name="Read B."/>
            <person name="Rensing S.A."/>
            <person name="Ritter A."/>
            <person name="Rousvoal S."/>
            <person name="Samanta M."/>
            <person name="Samson G."/>
            <person name="Schroeder D.C."/>
            <person name="Segurens B."/>
            <person name="Strittmatter M."/>
            <person name="Tonon T."/>
            <person name="Tregear J.W."/>
            <person name="Valentin K."/>
            <person name="von Dassow P."/>
            <person name="Yamagishi T."/>
            <person name="Van de Peer Y."/>
            <person name="Wincker P."/>
        </authorList>
    </citation>
    <scope>NUCLEOTIDE SEQUENCE [LARGE SCALE GENOMIC DNA]</scope>
    <source>
        <strain evidence="7">Ec32 / CCAP1310/4</strain>
    </source>
</reference>
<feature type="compositionally biased region" description="Gly residues" evidence="5">
    <location>
        <begin position="1564"/>
        <end position="1573"/>
    </location>
</feature>
<feature type="compositionally biased region" description="Low complexity" evidence="5">
    <location>
        <begin position="587"/>
        <end position="605"/>
    </location>
</feature>
<evidence type="ECO:0000256" key="3">
    <source>
        <dbReference type="ARBA" id="ARBA00022786"/>
    </source>
</evidence>
<dbReference type="Proteomes" id="UP000002630">
    <property type="component" value="Unassembled WGS sequence"/>
</dbReference>
<feature type="compositionally biased region" description="Gly residues" evidence="5">
    <location>
        <begin position="1737"/>
        <end position="1752"/>
    </location>
</feature>
<dbReference type="STRING" id="2880.D7FHI0"/>
<gene>
    <name evidence="6" type="ORF">Esi_0108_0063</name>
</gene>
<dbReference type="PANTHER" id="PTHR13129">
    <property type="entry name" value="VPRBP PROTEIN-RELATED"/>
    <property type="match status" value="1"/>
</dbReference>
<evidence type="ECO:0000256" key="5">
    <source>
        <dbReference type="SAM" id="MobiDB-lite"/>
    </source>
</evidence>
<feature type="compositionally biased region" description="Gly residues" evidence="5">
    <location>
        <begin position="1082"/>
        <end position="1093"/>
    </location>
</feature>
<feature type="compositionally biased region" description="Low complexity" evidence="5">
    <location>
        <begin position="1604"/>
        <end position="1613"/>
    </location>
</feature>
<dbReference type="GO" id="GO:0005634">
    <property type="term" value="C:nucleus"/>
    <property type="evidence" value="ECO:0007669"/>
    <property type="project" value="UniProtKB-SubCell"/>
</dbReference>
<feature type="compositionally biased region" description="Gly residues" evidence="5">
    <location>
        <begin position="1035"/>
        <end position="1048"/>
    </location>
</feature>
<feature type="region of interest" description="Disordered" evidence="5">
    <location>
        <begin position="1719"/>
        <end position="1752"/>
    </location>
</feature>
<sequence length="1829" mass="182331">MEGRRAVWSGSGGGGNVFRGPISAERVRLQALAKEFASLLAEAVKSASTPTAGEGAQGNSIPEPKHFWLVPVLHRLADIAERLEASYCRQPGVNVFENRRYMYPIGQAIRLATMGTVDDDRYSQPTRFVTSVLFGLLRSGGGVGGGAIVLAAVCRFLCAVSMATVDQGSRTAPPPPIPSLLSEEIEIYEQVLSWARGGAPPASGGGGSFDAAAAQAAMEKGRELVRSNMRAANPEEGSKSGGGDKGKGKAKVPRTAAAEQAAGGAAGGGSASSGGGTEVSEAEGAGAGSDVAPGTTAPAESPEATVAAAATMPPTAAEVLADRASAEAELRAHATGLLAAGLLSRELSDLIVNKGFAAHLVQRLREGPVADHLRAEAAKEHHRKPAPTYGRWANVAAVEAEHVAACISGIGGYQEILTPLFSGDGLAVVDVLLANPQLEIRGHAVELLSTLLVHKKVGLAFVRRGWVRTLLRLGALEDGTAFLEPEVGYCLHVLASSGGVMEAVCRAQDDTLERLLAYAATLLRSPSESTQRNALLFWEAAMRFPPALEAFDQYGGVSKLVYLLLPTGQSYPDGAASSGTAAGGRGRTAAAAAATGTESAGASARNNGESSSPPRQRMRWWRSSLDALNGGTGLGGGQGQGGGSSATPHRRTQVTLGACGCVRQYLRCSLALAVLKQRGVSAAGGHASRHHHHHQQRARRGSDLLSEAAAAAAAAGVTPPSPSLSRAPGRPAWQCKPLAVDDASHAANVAAVKGQGGLGGGWEGRTAAGVRDREAVTVRLGMHWSPAVQLMHHRGMQALINVVDDMLSQRMGAETVVYALDALGTAVLCPLVYPEFCRAGPNSPAGGGGGRSSSTPARDGDGGGDGDGDGEAARSQPPPPLQPRGGRASSGGEGRRGAGGRSGRRGGGGRSGEGDEGGGGGGSGGGALPRNRLGVDVLLDAAAGVRQKDPGVMCAALNVLDRCCRPHKGCGPLIQPGTATSSFAATDGGDSTATQPGGATAGSSTRSGNSSSRPLHAGGGGGGGGNRSGPAAAAGGRGGTADGRGGDVGAEVKRPSASGDPTAAAGHRDNLRLASGGRSTPRGGGGGGGGGGVTFAAGSRRDGSGSAQGGGGDRVVDDRLQRPMRKLIRESNGLRVLVGLLRYRRQVVAADAVRLRAALCLLGLAHDVHIAQMLEKMRITTTLSDTVRAGPVVGRNVETYSQLREAAKQIIARVAGRLSGTVGKSGLMDPAVTGLERAAVVANTPITFRPRELLGIIHEYLAANGLAGAAEALASEAGITPGMTAAAGGGGGAGESPLPGHAAAADGWSGGGTSAPPAAESAAKLLPPPLLSPVSCSAGPEADRRRAGGRSGGSRDDNTEGDKRGGVRGVKRLSFSTAAAAGGKGKGVAAGSGGTGGGGGKKRGEAKAGTASSLKRSTSRSRSSAAGYPEGEGARAAKRARLANPDAGPSTEVGDSSHADDGDEPKSKQVKEEHDSAELRDISSSGRPAPRPRARSPAIPAMTPMGRAGRIAAAFASPSYFGDCGARRRSGNPAAASGHRRRPPPGGVPPRAGATPGKTSSRAEGGGGSGGGRARAKPERSSSTPSRPSTACSSPLSGGGGGCSSSSASVAASRGKRSTRTATAMAVSSVPAAGGGGGGGGACGGGVTVGRGAMTTRRVAGGEREDGSWAAAAPVGTPRGFYNNGDPSVSPWTAAAAAARAPSEEGGCGGGGKGAGSFESRCGGGGGQRGRGRGTVAVGGGGGGTRQEGGDGAAAAVAGTTALDKIVTSFLRNQHERCSDPICVLPPLSLSEPHQCPGRTPAGAMGSGAPPNVAKRALAWQEGYVKAQA</sequence>
<dbReference type="PANTHER" id="PTHR13129:SF4">
    <property type="entry name" value="DDB1- AND CUL4-ASSOCIATED FACTOR 1"/>
    <property type="match status" value="1"/>
</dbReference>
<evidence type="ECO:0000313" key="6">
    <source>
        <dbReference type="EMBL" id="CBJ28542.1"/>
    </source>
</evidence>
<organism evidence="6 7">
    <name type="scientific">Ectocarpus siliculosus</name>
    <name type="common">Brown alga</name>
    <name type="synonym">Conferva siliculosa</name>
    <dbReference type="NCBI Taxonomy" id="2880"/>
    <lineage>
        <taxon>Eukaryota</taxon>
        <taxon>Sar</taxon>
        <taxon>Stramenopiles</taxon>
        <taxon>Ochrophyta</taxon>
        <taxon>PX clade</taxon>
        <taxon>Phaeophyceae</taxon>
        <taxon>Ectocarpales</taxon>
        <taxon>Ectocarpaceae</taxon>
        <taxon>Ectocarpus</taxon>
    </lineage>
</organism>
<feature type="compositionally biased region" description="Gly residues" evidence="5">
    <location>
        <begin position="888"/>
        <end position="927"/>
    </location>
</feature>
<keyword evidence="4" id="KW-0539">Nucleus</keyword>
<evidence type="ECO:0000256" key="4">
    <source>
        <dbReference type="ARBA" id="ARBA00023242"/>
    </source>
</evidence>
<feature type="compositionally biased region" description="Low complexity" evidence="5">
    <location>
        <begin position="997"/>
        <end position="1013"/>
    </location>
</feature>
<name>D7FHI0_ECTSI</name>
<feature type="region of interest" description="Disordered" evidence="5">
    <location>
        <begin position="981"/>
        <end position="1118"/>
    </location>
</feature>
<feature type="compositionally biased region" description="Gly residues" evidence="5">
    <location>
        <begin position="264"/>
        <end position="277"/>
    </location>
</feature>
<accession>D7FHI0</accession>
<dbReference type="InterPro" id="IPR033270">
    <property type="entry name" value="VPRBP/DCAF1"/>
</dbReference>
<dbReference type="InterPro" id="IPR011989">
    <property type="entry name" value="ARM-like"/>
</dbReference>
<feature type="region of interest" description="Disordered" evidence="5">
    <location>
        <begin position="199"/>
        <end position="307"/>
    </location>
</feature>
<dbReference type="eggNOG" id="KOG1832">
    <property type="taxonomic scope" value="Eukaryota"/>
</dbReference>
<evidence type="ECO:0000256" key="2">
    <source>
        <dbReference type="ARBA" id="ARBA00004906"/>
    </source>
</evidence>
<feature type="region of interest" description="Disordered" evidence="5">
    <location>
        <begin position="1520"/>
        <end position="1623"/>
    </location>
</feature>
<evidence type="ECO:0000256" key="1">
    <source>
        <dbReference type="ARBA" id="ARBA00004123"/>
    </source>
</evidence>
<feature type="region of interest" description="Disordered" evidence="5">
    <location>
        <begin position="683"/>
        <end position="731"/>
    </location>
</feature>
<dbReference type="InterPro" id="IPR016024">
    <property type="entry name" value="ARM-type_fold"/>
</dbReference>
<feature type="region of interest" description="Disordered" evidence="5">
    <location>
        <begin position="843"/>
        <end position="928"/>
    </location>
</feature>
<feature type="region of interest" description="Disordered" evidence="5">
    <location>
        <begin position="1288"/>
        <end position="1505"/>
    </location>
</feature>
<feature type="compositionally biased region" description="Gly residues" evidence="5">
    <location>
        <begin position="1382"/>
        <end position="1399"/>
    </location>
</feature>
<feature type="compositionally biased region" description="Low complexity" evidence="5">
    <location>
        <begin position="1314"/>
        <end position="1325"/>
    </location>
</feature>
<feature type="compositionally biased region" description="Polar residues" evidence="5">
    <location>
        <begin position="981"/>
        <end position="995"/>
    </location>
</feature>
<dbReference type="EMBL" id="FN649760">
    <property type="protein sequence ID" value="CBJ28542.1"/>
    <property type="molecule type" value="Genomic_DNA"/>
</dbReference>
<dbReference type="InParanoid" id="D7FHI0"/>
<feature type="compositionally biased region" description="Low complexity" evidence="5">
    <location>
        <begin position="1407"/>
        <end position="1426"/>
    </location>
</feature>
<keyword evidence="3" id="KW-0833">Ubl conjugation pathway</keyword>
<evidence type="ECO:0000313" key="7">
    <source>
        <dbReference type="Proteomes" id="UP000002630"/>
    </source>
</evidence>
<feature type="compositionally biased region" description="Low complexity" evidence="5">
    <location>
        <begin position="278"/>
        <end position="307"/>
    </location>
</feature>
<feature type="compositionally biased region" description="Basic and acidic residues" evidence="5">
    <location>
        <begin position="1455"/>
        <end position="1481"/>
    </location>
</feature>
<dbReference type="PROSITE" id="PS50896">
    <property type="entry name" value="LISH"/>
    <property type="match status" value="1"/>
</dbReference>
<dbReference type="Gene3D" id="1.25.10.10">
    <property type="entry name" value="Leucine-rich Repeat Variant"/>
    <property type="match status" value="1"/>
</dbReference>
<dbReference type="UniPathway" id="UPA00143"/>
<keyword evidence="7" id="KW-1185">Reference proteome</keyword>